<comment type="caution">
    <text evidence="2">The sequence shown here is derived from an EMBL/GenBank/DDBJ whole genome shotgun (WGS) entry which is preliminary data.</text>
</comment>
<evidence type="ECO:0000256" key="1">
    <source>
        <dbReference type="SAM" id="Phobius"/>
    </source>
</evidence>
<reference evidence="2" key="1">
    <citation type="submission" date="2020-10" db="EMBL/GenBank/DDBJ databases">
        <authorList>
            <person name="Gilroy R."/>
        </authorList>
    </citation>
    <scope>NUCLEOTIDE SEQUENCE</scope>
    <source>
        <strain evidence="2">ChiHecec2B26-709</strain>
    </source>
</reference>
<dbReference type="Proteomes" id="UP000886881">
    <property type="component" value="Unassembled WGS sequence"/>
</dbReference>
<reference evidence="2" key="2">
    <citation type="journal article" date="2021" name="PeerJ">
        <title>Extensive microbial diversity within the chicken gut microbiome revealed by metagenomics and culture.</title>
        <authorList>
            <person name="Gilroy R."/>
            <person name="Ravi A."/>
            <person name="Getino M."/>
            <person name="Pursley I."/>
            <person name="Horton D.L."/>
            <person name="Alikhan N.F."/>
            <person name="Baker D."/>
            <person name="Gharbi K."/>
            <person name="Hall N."/>
            <person name="Watson M."/>
            <person name="Adriaenssens E.M."/>
            <person name="Foster-Nyarko E."/>
            <person name="Jarju S."/>
            <person name="Secka A."/>
            <person name="Antonio M."/>
            <person name="Oren A."/>
            <person name="Chaudhuri R.R."/>
            <person name="La Ragione R."/>
            <person name="Hildebrand F."/>
            <person name="Pallen M.J."/>
        </authorList>
    </citation>
    <scope>NUCLEOTIDE SEQUENCE</scope>
    <source>
        <strain evidence="2">ChiHecec2B26-709</strain>
    </source>
</reference>
<proteinExistence type="predicted"/>
<dbReference type="EMBL" id="DVLC01000133">
    <property type="protein sequence ID" value="HIT47666.1"/>
    <property type="molecule type" value="Genomic_DNA"/>
</dbReference>
<keyword evidence="1" id="KW-1133">Transmembrane helix</keyword>
<gene>
    <name evidence="2" type="ORF">IAC35_07415</name>
</gene>
<accession>A0A9D1KHC9</accession>
<keyword evidence="1" id="KW-0472">Membrane</keyword>
<keyword evidence="1" id="KW-0812">Transmembrane</keyword>
<name>A0A9D1KHC9_9BACT</name>
<sequence length="134" mass="14211">MKKIEDMERMSFEELERISGDGSIKVPEGFSDRLEAGIAGLAAEDSVRKNSGFGLRTVMISLAGAAATVVLGVLTLGGHGAPADTFDDPRLAYAEVEKSLSLISEKMNKGAELFAESAPAIGKPKEIIDKITEK</sequence>
<dbReference type="AlphaFoldDB" id="A0A9D1KHC9"/>
<evidence type="ECO:0000313" key="2">
    <source>
        <dbReference type="EMBL" id="HIT47666.1"/>
    </source>
</evidence>
<evidence type="ECO:0000313" key="3">
    <source>
        <dbReference type="Proteomes" id="UP000886881"/>
    </source>
</evidence>
<protein>
    <submittedName>
        <fullName evidence="2">Uncharacterized protein</fullName>
    </submittedName>
</protein>
<feature type="transmembrane region" description="Helical" evidence="1">
    <location>
        <begin position="58"/>
        <end position="81"/>
    </location>
</feature>
<organism evidence="2 3">
    <name type="scientific">Candidatus Cryptobacteroides merdipullorum</name>
    <dbReference type="NCBI Taxonomy" id="2840771"/>
    <lineage>
        <taxon>Bacteria</taxon>
        <taxon>Pseudomonadati</taxon>
        <taxon>Bacteroidota</taxon>
        <taxon>Bacteroidia</taxon>
        <taxon>Bacteroidales</taxon>
        <taxon>Candidatus Cryptobacteroides</taxon>
    </lineage>
</organism>